<evidence type="ECO:0000256" key="3">
    <source>
        <dbReference type="ARBA" id="ARBA00022801"/>
    </source>
</evidence>
<dbReference type="SUPFAM" id="SSF53474">
    <property type="entry name" value="alpha/beta-Hydrolases"/>
    <property type="match status" value="2"/>
</dbReference>
<feature type="domain" description="AB hydrolase-1" evidence="8">
    <location>
        <begin position="120"/>
        <end position="243"/>
    </location>
</feature>
<evidence type="ECO:0000256" key="7">
    <source>
        <dbReference type="SAM" id="SignalP"/>
    </source>
</evidence>
<dbReference type="GO" id="GO:0016042">
    <property type="term" value="P:lipid catabolic process"/>
    <property type="evidence" value="ECO:0007669"/>
    <property type="project" value="UniProtKB-KW"/>
</dbReference>
<protein>
    <submittedName>
        <fullName evidence="10">Lipase 3</fullName>
    </submittedName>
</protein>
<feature type="domain" description="Partial AB-hydrolase lipase" evidence="9">
    <location>
        <begin position="456"/>
        <end position="514"/>
    </location>
</feature>
<dbReference type="Pfam" id="PF00561">
    <property type="entry name" value="Abhydrolase_1"/>
    <property type="match status" value="1"/>
</dbReference>
<evidence type="ECO:0000256" key="6">
    <source>
        <dbReference type="ARBA" id="ARBA00023180"/>
    </source>
</evidence>
<feature type="chain" id="PRO_5008269368" evidence="7">
    <location>
        <begin position="17"/>
        <end position="825"/>
    </location>
</feature>
<keyword evidence="2 7" id="KW-0732">Signal</keyword>
<evidence type="ECO:0000259" key="8">
    <source>
        <dbReference type="Pfam" id="PF00561"/>
    </source>
</evidence>
<feature type="domain" description="Partial AB-hydrolase lipase" evidence="9">
    <location>
        <begin position="55"/>
        <end position="114"/>
    </location>
</feature>
<dbReference type="Pfam" id="PF04083">
    <property type="entry name" value="Abhydro_lipase"/>
    <property type="match status" value="2"/>
</dbReference>
<keyword evidence="6" id="KW-0325">Glycoprotein</keyword>
<dbReference type="PANTHER" id="PTHR11005">
    <property type="entry name" value="LYSOSOMAL ACID LIPASE-RELATED"/>
    <property type="match status" value="1"/>
</dbReference>
<dbReference type="EMBL" id="KQ976532">
    <property type="protein sequence ID" value="KYM81518.1"/>
    <property type="molecule type" value="Genomic_DNA"/>
</dbReference>
<dbReference type="GO" id="GO:0016787">
    <property type="term" value="F:hydrolase activity"/>
    <property type="evidence" value="ECO:0007669"/>
    <property type="project" value="UniProtKB-KW"/>
</dbReference>
<keyword evidence="11" id="KW-1185">Reference proteome</keyword>
<accession>A0A195BAE7</accession>
<evidence type="ECO:0000256" key="5">
    <source>
        <dbReference type="ARBA" id="ARBA00023098"/>
    </source>
</evidence>
<dbReference type="InterPro" id="IPR000073">
    <property type="entry name" value="AB_hydrolase_1"/>
</dbReference>
<keyword evidence="5" id="KW-0443">Lipid metabolism</keyword>
<sequence length="825" mass="94295">MLLPIFLISILTSTNAGLLEDLIDKISKLNPLEQIPFIPNLISTVPEDALLTSMKIISKYGYNGETHKVITDDGYILELHRIIGRTNFNNSQVQKPVAFVMHGILCTSMCWLLSGPEKSIAFLLADEGYDVWLGNARGTSYSSTHTSDKIEPKTYWNFSWHEIGVYDLPAMIDYIAKTTGRKKMFYIGHSQGTTSFFVMTTERPKYQNYIKEMHALSPIAYCGRMKSPLQVLSQFSIGFDYFWNLIGLYKFNPNHDFIKVIQQLVCAEKAFTQPICSNFMFLLCGFNVEQFDTALLPVILGQFPDNASTKQIIHYGQLINSGKRTLSSNKFKQFDYGILGNTNVYGLPNPPNYDLSKIKVPIYLYYSKNDWLVNVKVLTIMPLLILLLSILASARAMSYFSMNQLPNILPIDKIPAIKEFNDPQFLATVYADASLTIVNNLILLVSENYFIEQLDLVEKYGYNGEVHEVITSDGYILNLHRITGRTNFNNSQVQKPVAFVMHGLLCSSACFIISGPEKGLAFVLAEAGYDVWLGNARGNVYSRKHKLSIIRKELYWDFSWHEIGVYDLPAMIDYIVKITGREKIFYLGHSQGTTSFFVMSTELPEYQHKIQAMFALAPVAYCSRLRNPIFQFLARFSDPLDELLKLIGIYEFTPTNEIMKQFQKIVCEEDAITQPLCTNLIFLISGFDKDQFNTTLLPLIMEHAPAGAATKQIMHYLQLIKSRSIITMGKFRQYDYSLITNLMKYGTFYPPKYDLGKIKVPVSLHYSANDWLAHVDDVDQLEKELGNPLGKFLVPYKKFNHLDFMWAKDVKELLYNKILNLMTHF</sequence>
<evidence type="ECO:0000256" key="1">
    <source>
        <dbReference type="ARBA" id="ARBA00010701"/>
    </source>
</evidence>
<reference evidence="10 11" key="1">
    <citation type="submission" date="2015-09" db="EMBL/GenBank/DDBJ databases">
        <title>Atta colombica WGS genome.</title>
        <authorList>
            <person name="Nygaard S."/>
            <person name="Hu H."/>
            <person name="Boomsma J."/>
            <person name="Zhang G."/>
        </authorList>
    </citation>
    <scope>NUCLEOTIDE SEQUENCE [LARGE SCALE GENOMIC DNA]</scope>
    <source>
        <strain evidence="10">Treedump-2</strain>
        <tissue evidence="10">Whole body</tissue>
    </source>
</reference>
<comment type="similarity">
    <text evidence="1">Belongs to the AB hydrolase superfamily. Lipase family.</text>
</comment>
<proteinExistence type="inferred from homology"/>
<dbReference type="InterPro" id="IPR006693">
    <property type="entry name" value="AB_hydrolase_lipase"/>
</dbReference>
<keyword evidence="4" id="KW-0442">Lipid degradation</keyword>
<evidence type="ECO:0000313" key="10">
    <source>
        <dbReference type="EMBL" id="KYM81518.1"/>
    </source>
</evidence>
<feature type="signal peptide" evidence="7">
    <location>
        <begin position="1"/>
        <end position="16"/>
    </location>
</feature>
<evidence type="ECO:0000256" key="2">
    <source>
        <dbReference type="ARBA" id="ARBA00022729"/>
    </source>
</evidence>
<name>A0A195BAE7_9HYME</name>
<dbReference type="Gene3D" id="3.40.50.1820">
    <property type="entry name" value="alpha/beta hydrolase"/>
    <property type="match status" value="2"/>
</dbReference>
<keyword evidence="3" id="KW-0378">Hydrolase</keyword>
<dbReference type="STRING" id="520822.A0A195BAE7"/>
<evidence type="ECO:0000259" key="9">
    <source>
        <dbReference type="Pfam" id="PF04083"/>
    </source>
</evidence>
<evidence type="ECO:0000256" key="4">
    <source>
        <dbReference type="ARBA" id="ARBA00022963"/>
    </source>
</evidence>
<evidence type="ECO:0000313" key="11">
    <source>
        <dbReference type="Proteomes" id="UP000078540"/>
    </source>
</evidence>
<gene>
    <name evidence="10" type="ORF">ALC53_07904</name>
</gene>
<dbReference type="AlphaFoldDB" id="A0A195BAE7"/>
<organism evidence="10 11">
    <name type="scientific">Atta colombica</name>
    <dbReference type="NCBI Taxonomy" id="520822"/>
    <lineage>
        <taxon>Eukaryota</taxon>
        <taxon>Metazoa</taxon>
        <taxon>Ecdysozoa</taxon>
        <taxon>Arthropoda</taxon>
        <taxon>Hexapoda</taxon>
        <taxon>Insecta</taxon>
        <taxon>Pterygota</taxon>
        <taxon>Neoptera</taxon>
        <taxon>Endopterygota</taxon>
        <taxon>Hymenoptera</taxon>
        <taxon>Apocrita</taxon>
        <taxon>Aculeata</taxon>
        <taxon>Formicoidea</taxon>
        <taxon>Formicidae</taxon>
        <taxon>Myrmicinae</taxon>
        <taxon>Atta</taxon>
    </lineage>
</organism>
<dbReference type="Proteomes" id="UP000078540">
    <property type="component" value="Unassembled WGS sequence"/>
</dbReference>
<dbReference type="InterPro" id="IPR029058">
    <property type="entry name" value="AB_hydrolase_fold"/>
</dbReference>
<dbReference type="FunFam" id="3.40.50.1820:FF:000021">
    <property type="entry name" value="Lipase"/>
    <property type="match status" value="2"/>
</dbReference>